<reference evidence="1" key="1">
    <citation type="submission" date="2020-05" db="EMBL/GenBank/DDBJ databases">
        <authorList>
            <person name="Chiriac C."/>
            <person name="Salcher M."/>
            <person name="Ghai R."/>
            <person name="Kavagutti S V."/>
        </authorList>
    </citation>
    <scope>NUCLEOTIDE SEQUENCE</scope>
</reference>
<accession>A0A6J6Y4V9</accession>
<organism evidence="1">
    <name type="scientific">freshwater metagenome</name>
    <dbReference type="NCBI Taxonomy" id="449393"/>
    <lineage>
        <taxon>unclassified sequences</taxon>
        <taxon>metagenomes</taxon>
        <taxon>ecological metagenomes</taxon>
    </lineage>
</organism>
<proteinExistence type="predicted"/>
<gene>
    <name evidence="1" type="ORF">UFOPK2992_01202</name>
</gene>
<sequence length="218" mass="23890">MLLPVRTELGHFGQAREHLDVGIHREAQLAQHLQRAVMRRELVGTHDLADLIAPKAEHAAGRDARIFLTQASGGRVARVHEQLLSGLSCALIHCLETGERHIDLAADFDDFGNIGPHKAMRNGSHREHVGSDVFAHAAIAACGCLHQHAALIAQADCQPVDLELAHKLNRFAFEATRDSLTPCLKFGRIHRIVEAGHWHAMRYRSKGGRTGAAHPARG</sequence>
<dbReference type="EMBL" id="CAFAAI010000210">
    <property type="protein sequence ID" value="CAB4804430.1"/>
    <property type="molecule type" value="Genomic_DNA"/>
</dbReference>
<name>A0A6J6Y4V9_9ZZZZ</name>
<protein>
    <submittedName>
        <fullName evidence="1">Unannotated protein</fullName>
    </submittedName>
</protein>
<dbReference type="AlphaFoldDB" id="A0A6J6Y4V9"/>
<evidence type="ECO:0000313" key="1">
    <source>
        <dbReference type="EMBL" id="CAB4804430.1"/>
    </source>
</evidence>